<dbReference type="EMBL" id="JADILZ010000009">
    <property type="protein sequence ID" value="MBO8477366.1"/>
    <property type="molecule type" value="Genomic_DNA"/>
</dbReference>
<reference evidence="1" key="2">
    <citation type="journal article" date="2021" name="PeerJ">
        <title>Extensive microbial diversity within the chicken gut microbiome revealed by metagenomics and culture.</title>
        <authorList>
            <person name="Gilroy R."/>
            <person name="Ravi A."/>
            <person name="Getino M."/>
            <person name="Pursley I."/>
            <person name="Horton D.L."/>
            <person name="Alikhan N.F."/>
            <person name="Baker D."/>
            <person name="Gharbi K."/>
            <person name="Hall N."/>
            <person name="Watson M."/>
            <person name="Adriaenssens E.M."/>
            <person name="Foster-Nyarko E."/>
            <person name="Jarju S."/>
            <person name="Secka A."/>
            <person name="Antonio M."/>
            <person name="Oren A."/>
            <person name="Chaudhuri R.R."/>
            <person name="La Ragione R."/>
            <person name="Hildebrand F."/>
            <person name="Pallen M.J."/>
        </authorList>
    </citation>
    <scope>NUCLEOTIDE SEQUENCE</scope>
    <source>
        <strain evidence="1">2478</strain>
    </source>
</reference>
<protein>
    <submittedName>
        <fullName evidence="1">6-bladed beta-propeller</fullName>
    </submittedName>
</protein>
<gene>
    <name evidence="1" type="ORF">IAB80_00445</name>
</gene>
<organism evidence="1 2">
    <name type="scientific">Candidatus Cryptobacteroides excrementipullorum</name>
    <dbReference type="NCBI Taxonomy" id="2840761"/>
    <lineage>
        <taxon>Bacteria</taxon>
        <taxon>Pseudomonadati</taxon>
        <taxon>Bacteroidota</taxon>
        <taxon>Bacteroidia</taxon>
        <taxon>Bacteroidales</taxon>
        <taxon>Candidatus Cryptobacteroides</taxon>
    </lineage>
</organism>
<proteinExistence type="predicted"/>
<dbReference type="Gene3D" id="2.120.10.30">
    <property type="entry name" value="TolB, C-terminal domain"/>
    <property type="match status" value="1"/>
</dbReference>
<sequence>MNSHWNEKALLVYFVCQSFLALSCSNHSDDQDFDRTLNCNTDKPVQTMSEYVSHVSFVVLDPDAEANFRNIDKLVIDNERIYIGDFSSQKIVAYKMDGSLDFVLDKKGRGPGEYLSMKSYCVYDNNLYILDNNGSKIHVYTADKGSFKESVNLPFVSWDFEALGNGGFIFAFAPMKGGRLKSAQPLYRIFLTDKDLHIKGKMFGYAESDYDLIAYSRFFSVYDDKIVYSSFHFDGFTVFDRFSGEVVETVGIKFSHAIPGGSRKDDSVTSASYNFLESVPILCGQYILAEISLGDYTDNFMYDPAISSFVTNSESSEGNYVFYPIGSWKDCYVSYISDKELYSGLVESGLERAPQDVEMALDSGNPVLIFYHMK</sequence>
<comment type="caution">
    <text evidence="1">The sequence shown here is derived from an EMBL/GenBank/DDBJ whole genome shotgun (WGS) entry which is preliminary data.</text>
</comment>
<accession>A0A9D9ISB5</accession>
<dbReference type="Proteomes" id="UP000823771">
    <property type="component" value="Unassembled WGS sequence"/>
</dbReference>
<evidence type="ECO:0000313" key="1">
    <source>
        <dbReference type="EMBL" id="MBO8477366.1"/>
    </source>
</evidence>
<evidence type="ECO:0000313" key="2">
    <source>
        <dbReference type="Proteomes" id="UP000823771"/>
    </source>
</evidence>
<reference evidence="1" key="1">
    <citation type="submission" date="2020-10" db="EMBL/GenBank/DDBJ databases">
        <authorList>
            <person name="Gilroy R."/>
        </authorList>
    </citation>
    <scope>NUCLEOTIDE SEQUENCE</scope>
    <source>
        <strain evidence="1">2478</strain>
    </source>
</reference>
<name>A0A9D9ISB5_9BACT</name>
<dbReference type="AlphaFoldDB" id="A0A9D9ISB5"/>
<dbReference type="InterPro" id="IPR011042">
    <property type="entry name" value="6-blade_b-propeller_TolB-like"/>
</dbReference>
<dbReference type="SUPFAM" id="SSF63825">
    <property type="entry name" value="YWTD domain"/>
    <property type="match status" value="1"/>
</dbReference>
<dbReference type="Pfam" id="PF17170">
    <property type="entry name" value="DUF5128"/>
    <property type="match status" value="1"/>
</dbReference>